<dbReference type="RefSeq" id="WP_110373153.1">
    <property type="nucleotide sequence ID" value="NZ_CAKNFM010000006.1"/>
</dbReference>
<dbReference type="PANTHER" id="PTHR43194">
    <property type="entry name" value="HYDROLASE ALPHA/BETA FOLD FAMILY"/>
    <property type="match status" value="1"/>
</dbReference>
<dbReference type="Proteomes" id="UP000248021">
    <property type="component" value="Unassembled WGS sequence"/>
</dbReference>
<evidence type="ECO:0000313" key="2">
    <source>
        <dbReference type="EMBL" id="PXW65169.1"/>
    </source>
</evidence>
<dbReference type="Gene3D" id="3.40.50.1820">
    <property type="entry name" value="alpha/beta hydrolase"/>
    <property type="match status" value="1"/>
</dbReference>
<dbReference type="EMBL" id="QJJK01000001">
    <property type="protein sequence ID" value="PXW65169.1"/>
    <property type="molecule type" value="Genomic_DNA"/>
</dbReference>
<dbReference type="InterPro" id="IPR050228">
    <property type="entry name" value="Carboxylesterase_BioH"/>
</dbReference>
<comment type="caution">
    <text evidence="2">The sequence shown here is derived from an EMBL/GenBank/DDBJ whole genome shotgun (WGS) entry which is preliminary data.</text>
</comment>
<dbReference type="InterPro" id="IPR029058">
    <property type="entry name" value="AB_hydrolase_fold"/>
</dbReference>
<dbReference type="OrthoDB" id="9808398at2"/>
<name>A0A2V3UJ43_9HYPH</name>
<reference evidence="2 3" key="1">
    <citation type="submission" date="2018-05" db="EMBL/GenBank/DDBJ databases">
        <title>Genomic Encyclopedia of Type Strains, Phase IV (KMG-IV): sequencing the most valuable type-strain genomes for metagenomic binning, comparative biology and taxonomic classification.</title>
        <authorList>
            <person name="Goeker M."/>
        </authorList>
    </citation>
    <scope>NUCLEOTIDE SEQUENCE [LARGE SCALE GENOMIC DNA]</scope>
    <source>
        <strain evidence="2 3">DSM 6462</strain>
    </source>
</reference>
<feature type="domain" description="AB hydrolase-1" evidence="1">
    <location>
        <begin position="39"/>
        <end position="274"/>
    </location>
</feature>
<dbReference type="InterPro" id="IPR000073">
    <property type="entry name" value="AB_hydrolase_1"/>
</dbReference>
<dbReference type="PRINTS" id="PR00111">
    <property type="entry name" value="ABHYDROLASE"/>
</dbReference>
<gene>
    <name evidence="2" type="ORF">C7450_101932</name>
</gene>
<dbReference type="AlphaFoldDB" id="A0A2V3UJ43"/>
<dbReference type="PANTHER" id="PTHR43194:SF2">
    <property type="entry name" value="PEROXISOMAL MEMBRANE PROTEIN LPX1"/>
    <property type="match status" value="1"/>
</dbReference>
<protein>
    <submittedName>
        <fullName evidence="2">Pimeloyl-ACP methyl ester carboxylesterase</fullName>
    </submittedName>
</protein>
<keyword evidence="3" id="KW-1185">Reference proteome</keyword>
<proteinExistence type="predicted"/>
<organism evidence="2 3">
    <name type="scientific">Chelatococcus asaccharovorans</name>
    <dbReference type="NCBI Taxonomy" id="28210"/>
    <lineage>
        <taxon>Bacteria</taxon>
        <taxon>Pseudomonadati</taxon>
        <taxon>Pseudomonadota</taxon>
        <taxon>Alphaproteobacteria</taxon>
        <taxon>Hyphomicrobiales</taxon>
        <taxon>Chelatococcaceae</taxon>
        <taxon>Chelatococcus</taxon>
    </lineage>
</organism>
<accession>A0A2V3UJ43</accession>
<evidence type="ECO:0000259" key="1">
    <source>
        <dbReference type="Pfam" id="PF00561"/>
    </source>
</evidence>
<dbReference type="SUPFAM" id="SSF53474">
    <property type="entry name" value="alpha/beta-Hydrolases"/>
    <property type="match status" value="1"/>
</dbReference>
<evidence type="ECO:0000313" key="3">
    <source>
        <dbReference type="Proteomes" id="UP000248021"/>
    </source>
</evidence>
<sequence length="298" mass="32311">MSPSPKSSASATQAEPVVRLPLRGGFALAAEFAGPPLGPRVLLVHGGAQSRRAWDVGVGMLSRAGYRSIAIDMRGHGDSDWAPDGNYALEHWAEDLTQVVTLLAQDDPRPVAVVGASRGGQSALLTAVALPALVSCAVLIDVTPQNDESGVALIRSFLQRSAEGFDSVRECADSVADFMKRPRRSSVSGLARILRQDADGRWFWRWDPRMADSRFVRPPSEQILMEEAARNVRVPVLLVRAGMSELVRAQDVEHFRALLPTLEVEEVPGIPHMITGDSNAAFLPAVIAFLRRRHRSAG</sequence>
<dbReference type="Pfam" id="PF00561">
    <property type="entry name" value="Abhydrolase_1"/>
    <property type="match status" value="1"/>
</dbReference>